<evidence type="ECO:0000256" key="2">
    <source>
        <dbReference type="SAM" id="MobiDB-lite"/>
    </source>
</evidence>
<feature type="compositionally biased region" description="Low complexity" evidence="2">
    <location>
        <begin position="342"/>
        <end position="379"/>
    </location>
</feature>
<proteinExistence type="predicted"/>
<feature type="coiled-coil region" evidence="1">
    <location>
        <begin position="188"/>
        <end position="240"/>
    </location>
</feature>
<dbReference type="AlphaFoldDB" id="A0A1X2IHR8"/>
<comment type="caution">
    <text evidence="3">The sequence shown here is derived from an EMBL/GenBank/DDBJ whole genome shotgun (WGS) entry which is preliminary data.</text>
</comment>
<dbReference type="STRING" id="90262.A0A1X2IHR8"/>
<keyword evidence="4" id="KW-1185">Reference proteome</keyword>
<accession>A0A1X2IHR8</accession>
<feature type="compositionally biased region" description="Polar residues" evidence="2">
    <location>
        <begin position="262"/>
        <end position="306"/>
    </location>
</feature>
<evidence type="ECO:0000313" key="3">
    <source>
        <dbReference type="EMBL" id="ORZ16935.1"/>
    </source>
</evidence>
<reference evidence="3 4" key="1">
    <citation type="submission" date="2016-07" db="EMBL/GenBank/DDBJ databases">
        <title>Pervasive Adenine N6-methylation of Active Genes in Fungi.</title>
        <authorList>
            <consortium name="DOE Joint Genome Institute"/>
            <person name="Mondo S.J."/>
            <person name="Dannebaum R.O."/>
            <person name="Kuo R.C."/>
            <person name="Labutti K."/>
            <person name="Haridas S."/>
            <person name="Kuo A."/>
            <person name="Salamov A."/>
            <person name="Ahrendt S.R."/>
            <person name="Lipzen A."/>
            <person name="Sullivan W."/>
            <person name="Andreopoulos W.B."/>
            <person name="Clum A."/>
            <person name="Lindquist E."/>
            <person name="Daum C."/>
            <person name="Ramamoorthy G.K."/>
            <person name="Gryganskyi A."/>
            <person name="Culley D."/>
            <person name="Magnuson J.K."/>
            <person name="James T.Y."/>
            <person name="O'Malley M.A."/>
            <person name="Stajich J.E."/>
            <person name="Spatafora J.W."/>
            <person name="Visel A."/>
            <person name="Grigoriev I.V."/>
        </authorList>
    </citation>
    <scope>NUCLEOTIDE SEQUENCE [LARGE SCALE GENOMIC DNA]</scope>
    <source>
        <strain evidence="3 4">NRRL 1336</strain>
    </source>
</reference>
<gene>
    <name evidence="3" type="ORF">BCR42DRAFT_23406</name>
</gene>
<dbReference type="EMBL" id="MCGE01000010">
    <property type="protein sequence ID" value="ORZ16935.1"/>
    <property type="molecule type" value="Genomic_DNA"/>
</dbReference>
<dbReference type="Proteomes" id="UP000193560">
    <property type="component" value="Unassembled WGS sequence"/>
</dbReference>
<protein>
    <submittedName>
        <fullName evidence="3">Uncharacterized protein</fullName>
    </submittedName>
</protein>
<sequence>MISEYLCPQQQTVLIKISKHSSNQYNIDSKQQYRCPTYLTYLASDEGYDDDDMDEKLGNSCEIESASVFLSVEDDDKVNLVLSDPQVASYDNSDMVQAMWTSFLQQQQQWTSRIQYLELQLDEERAMRQAFEKAMEDMTVLMDQQQKVLYDRLEQEVAMREAYEHKMQQTVAHVRPLEIRLEKESAARTQLEQTMVHVLDQLEHLQTQHHQHVNDDTTQRKRMQKKLDQALNDISKAEASVAASDQMADASTSASVSATTKINNITKSSSRPATTASSHRASIMPSPNNITKPAARSNVTSTASGITTNTKSSHSRTTKTTTTNKPGTSSIVRNATSRSRPSKLSNNKISTTTTSSSPLSAAKSGLESQQQKQASSSSSRRLVFHR</sequence>
<organism evidence="3 4">
    <name type="scientific">Absidia repens</name>
    <dbReference type="NCBI Taxonomy" id="90262"/>
    <lineage>
        <taxon>Eukaryota</taxon>
        <taxon>Fungi</taxon>
        <taxon>Fungi incertae sedis</taxon>
        <taxon>Mucoromycota</taxon>
        <taxon>Mucoromycotina</taxon>
        <taxon>Mucoromycetes</taxon>
        <taxon>Mucorales</taxon>
        <taxon>Cunninghamellaceae</taxon>
        <taxon>Absidia</taxon>
    </lineage>
</organism>
<dbReference type="OrthoDB" id="2385347at2759"/>
<feature type="compositionally biased region" description="Low complexity" evidence="2">
    <location>
        <begin position="318"/>
        <end position="330"/>
    </location>
</feature>
<feature type="region of interest" description="Disordered" evidence="2">
    <location>
        <begin position="262"/>
        <end position="386"/>
    </location>
</feature>
<keyword evidence="1" id="KW-0175">Coiled coil</keyword>
<name>A0A1X2IHR8_9FUNG</name>
<evidence type="ECO:0000256" key="1">
    <source>
        <dbReference type="SAM" id="Coils"/>
    </source>
</evidence>
<evidence type="ECO:0000313" key="4">
    <source>
        <dbReference type="Proteomes" id="UP000193560"/>
    </source>
</evidence>